<keyword evidence="1" id="KW-1133">Transmembrane helix</keyword>
<organism evidence="2 3">
    <name type="scientific">Elstera litoralis</name>
    <dbReference type="NCBI Taxonomy" id="552518"/>
    <lineage>
        <taxon>Bacteria</taxon>
        <taxon>Pseudomonadati</taxon>
        <taxon>Pseudomonadota</taxon>
        <taxon>Alphaproteobacteria</taxon>
        <taxon>Rhodospirillales</taxon>
        <taxon>Rhodospirillaceae</taxon>
        <taxon>Elstera</taxon>
    </lineage>
</organism>
<gene>
    <name evidence="2" type="ORF">VZ95_05410</name>
</gene>
<dbReference type="EMBL" id="LAJY01000107">
    <property type="protein sequence ID" value="KJV10366.1"/>
    <property type="molecule type" value="Genomic_DNA"/>
</dbReference>
<feature type="transmembrane region" description="Helical" evidence="1">
    <location>
        <begin position="31"/>
        <end position="50"/>
    </location>
</feature>
<keyword evidence="1" id="KW-0472">Membrane</keyword>
<dbReference type="AlphaFoldDB" id="A0A0F3IUI1"/>
<name>A0A0F3IUI1_9PROT</name>
<sequence length="65" mass="7065">MKSSFVDTLVGFFVGFLGLIGLFLASGAVDAQAYLFGLSLFVMAILYNFFLIKGHFDRADAARHG</sequence>
<proteinExistence type="predicted"/>
<accession>A0A0F3IUI1</accession>
<comment type="caution">
    <text evidence="2">The sequence shown here is derived from an EMBL/GenBank/DDBJ whole genome shotgun (WGS) entry which is preliminary data.</text>
</comment>
<keyword evidence="3" id="KW-1185">Reference proteome</keyword>
<protein>
    <submittedName>
        <fullName evidence="2">Uncharacterized protein</fullName>
    </submittedName>
</protein>
<evidence type="ECO:0000313" key="3">
    <source>
        <dbReference type="Proteomes" id="UP000033774"/>
    </source>
</evidence>
<feature type="transmembrane region" description="Helical" evidence="1">
    <location>
        <begin position="5"/>
        <end position="25"/>
    </location>
</feature>
<dbReference type="Proteomes" id="UP000033774">
    <property type="component" value="Unassembled WGS sequence"/>
</dbReference>
<evidence type="ECO:0000256" key="1">
    <source>
        <dbReference type="SAM" id="Phobius"/>
    </source>
</evidence>
<dbReference type="OrthoDB" id="7364763at2"/>
<dbReference type="RefSeq" id="WP_045774957.1">
    <property type="nucleotide sequence ID" value="NZ_LAJY01000107.1"/>
</dbReference>
<reference evidence="2 3" key="1">
    <citation type="submission" date="2015-03" db="EMBL/GenBank/DDBJ databases">
        <title>Draft genome sequence of Elstera litoralis.</title>
        <authorList>
            <person name="Rahalkar M.C."/>
            <person name="Dhakephalkar P.K."/>
            <person name="Pore S.D."/>
            <person name="Arora P."/>
            <person name="Kapse N.G."/>
            <person name="Pandit P.S."/>
        </authorList>
    </citation>
    <scope>NUCLEOTIDE SEQUENCE [LARGE SCALE GENOMIC DNA]</scope>
    <source>
        <strain evidence="2 3">Dia-1</strain>
    </source>
</reference>
<evidence type="ECO:0000313" key="2">
    <source>
        <dbReference type="EMBL" id="KJV10366.1"/>
    </source>
</evidence>
<keyword evidence="1" id="KW-0812">Transmembrane</keyword>